<comment type="similarity">
    <text evidence="1">Belongs to the short-chain dehydrogenases/reductases (SDR) family.</text>
</comment>
<reference evidence="3 4" key="1">
    <citation type="journal article" date="2015" name="Int. J. Syst. Evol. Microbiol.">
        <title>Revisiting Corynebacterium glyciniphilum (ex Kubota et al., 1972) sp. nov., nom. rev., isolated from putrefied banana.</title>
        <authorList>
            <person name="Al-Dilaimi A."/>
            <person name="Bednarz H."/>
            <person name="Lomker A."/>
            <person name="Niehaus K."/>
            <person name="Kalinowski J."/>
            <person name="Ruckert C."/>
        </authorList>
    </citation>
    <scope>NUCLEOTIDE SEQUENCE [LARGE SCALE GENOMIC DNA]</scope>
    <source>
        <strain evidence="3">AJ 3170</strain>
    </source>
</reference>
<dbReference type="RefSeq" id="WP_038549435.1">
    <property type="nucleotide sequence ID" value="NZ_CP006842.1"/>
</dbReference>
<keyword evidence="4" id="KW-1185">Reference proteome</keyword>
<evidence type="ECO:0000313" key="3">
    <source>
        <dbReference type="EMBL" id="AHW64659.1"/>
    </source>
</evidence>
<dbReference type="Pfam" id="PF13561">
    <property type="entry name" value="adh_short_C2"/>
    <property type="match status" value="1"/>
</dbReference>
<dbReference type="eggNOG" id="COG1028">
    <property type="taxonomic scope" value="Bacteria"/>
</dbReference>
<dbReference type="AlphaFoldDB" id="X5DTQ5"/>
<dbReference type="EMBL" id="CP006842">
    <property type="protein sequence ID" value="AHW64659.1"/>
    <property type="molecule type" value="Genomic_DNA"/>
</dbReference>
<evidence type="ECO:0000256" key="1">
    <source>
        <dbReference type="ARBA" id="ARBA00006484"/>
    </source>
</evidence>
<dbReference type="FunFam" id="3.40.50.720:FF:000084">
    <property type="entry name" value="Short-chain dehydrogenase reductase"/>
    <property type="match status" value="1"/>
</dbReference>
<dbReference type="Proteomes" id="UP000023703">
    <property type="component" value="Chromosome"/>
</dbReference>
<dbReference type="EC" id="1.1.1.53" evidence="3"/>
<dbReference type="SUPFAM" id="SSF51735">
    <property type="entry name" value="NAD(P)-binding Rossmann-fold domains"/>
    <property type="match status" value="1"/>
</dbReference>
<evidence type="ECO:0000313" key="4">
    <source>
        <dbReference type="Proteomes" id="UP000023703"/>
    </source>
</evidence>
<dbReference type="Gene3D" id="3.40.50.720">
    <property type="entry name" value="NAD(P)-binding Rossmann-like Domain"/>
    <property type="match status" value="1"/>
</dbReference>
<dbReference type="PANTHER" id="PTHR42760:SF133">
    <property type="entry name" value="3-OXOACYL-[ACYL-CARRIER-PROTEIN] REDUCTASE"/>
    <property type="match status" value="1"/>
</dbReference>
<dbReference type="InterPro" id="IPR036291">
    <property type="entry name" value="NAD(P)-bd_dom_sf"/>
</dbReference>
<evidence type="ECO:0000256" key="2">
    <source>
        <dbReference type="ARBA" id="ARBA00023002"/>
    </source>
</evidence>
<protein>
    <submittedName>
        <fullName evidence="3">3-alpha-(Or 20-beta)-hydroxysteroid dehydrogenase</fullName>
        <ecNumber evidence="3">1.1.1.53</ecNumber>
    </submittedName>
</protein>
<dbReference type="CDD" id="cd05233">
    <property type="entry name" value="SDR_c"/>
    <property type="match status" value="1"/>
</dbReference>
<dbReference type="InterPro" id="IPR020904">
    <property type="entry name" value="Sc_DH/Rdtase_CS"/>
</dbReference>
<dbReference type="OrthoDB" id="3542748at2"/>
<dbReference type="PRINTS" id="PR00081">
    <property type="entry name" value="GDHRDH"/>
</dbReference>
<keyword evidence="2 3" id="KW-0560">Oxidoreductase</keyword>
<name>X5DTQ5_9CORY</name>
<dbReference type="GO" id="GO:0047044">
    <property type="term" value="F:androstan-3-alpha,17-beta-diol dehydrogenase (NAD+) activity"/>
    <property type="evidence" value="ECO:0007669"/>
    <property type="project" value="UniProtKB-EC"/>
</dbReference>
<organism evidence="3 4">
    <name type="scientific">Corynebacterium glyciniphilum AJ 3170</name>
    <dbReference type="NCBI Taxonomy" id="1404245"/>
    <lineage>
        <taxon>Bacteria</taxon>
        <taxon>Bacillati</taxon>
        <taxon>Actinomycetota</taxon>
        <taxon>Actinomycetes</taxon>
        <taxon>Mycobacteriales</taxon>
        <taxon>Corynebacteriaceae</taxon>
        <taxon>Corynebacterium</taxon>
    </lineage>
</organism>
<dbReference type="InterPro" id="IPR002347">
    <property type="entry name" value="SDR_fam"/>
</dbReference>
<sequence length="260" mass="26605">MSDDATTVRTVLVTGAANGMGAHHAERLAADGWHVCAADITDTAEVVDSITGSGGRASGYELDVGSPGAWRSVIDAIRSDLGRLDGLVNNAGISRRLSFLDTPDDIWEQTLRVNLAGPFYGMKAAHDLLSEAGGGSIVNVSSIAGLVGYFSPAYAASKWGLRGLSKSAAGEFAAGGIRVNSIHPGLVGTQLLADSGAFVDASLGSVPWGRMATLDEVSDVVAYLLSGSSGYITGAEIAIDGGLTSNGLYHRITNESGGTF</sequence>
<dbReference type="PROSITE" id="PS00061">
    <property type="entry name" value="ADH_SHORT"/>
    <property type="match status" value="1"/>
</dbReference>
<dbReference type="STRING" id="1404245.CGLY_11070"/>
<dbReference type="PANTHER" id="PTHR42760">
    <property type="entry name" value="SHORT-CHAIN DEHYDROGENASES/REDUCTASES FAMILY MEMBER"/>
    <property type="match status" value="1"/>
</dbReference>
<dbReference type="KEGG" id="cgy:CGLY_11070"/>
<dbReference type="PRINTS" id="PR00080">
    <property type="entry name" value="SDRFAMILY"/>
</dbReference>
<gene>
    <name evidence="3" type="ORF">CGLY_11070</name>
</gene>
<accession>X5DTQ5</accession>
<dbReference type="HOGENOM" id="CLU_010194_1_0_11"/>
<proteinExistence type="inferred from homology"/>